<evidence type="ECO:0000256" key="1">
    <source>
        <dbReference type="SAM" id="MobiDB-lite"/>
    </source>
</evidence>
<feature type="non-terminal residue" evidence="2">
    <location>
        <position position="23"/>
    </location>
</feature>
<reference evidence="2" key="1">
    <citation type="submission" date="2021-02" db="EMBL/GenBank/DDBJ databases">
        <authorList>
            <person name="Nowell W R."/>
        </authorList>
    </citation>
    <scope>NUCLEOTIDE SEQUENCE</scope>
</reference>
<name>A0A8S2RBN7_9BILA</name>
<evidence type="ECO:0000313" key="2">
    <source>
        <dbReference type="EMBL" id="CAF4153437.1"/>
    </source>
</evidence>
<organism evidence="2 3">
    <name type="scientific">Didymodactylos carnosus</name>
    <dbReference type="NCBI Taxonomy" id="1234261"/>
    <lineage>
        <taxon>Eukaryota</taxon>
        <taxon>Metazoa</taxon>
        <taxon>Spiralia</taxon>
        <taxon>Gnathifera</taxon>
        <taxon>Rotifera</taxon>
        <taxon>Eurotatoria</taxon>
        <taxon>Bdelloidea</taxon>
        <taxon>Philodinida</taxon>
        <taxon>Philodinidae</taxon>
        <taxon>Didymodactylos</taxon>
    </lineage>
</organism>
<gene>
    <name evidence="2" type="ORF">SRO942_LOCUS29675</name>
</gene>
<dbReference type="AlphaFoldDB" id="A0A8S2RBN7"/>
<sequence length="23" mass="2621">MTANDKRIMKTQAKRQTEVASRG</sequence>
<protein>
    <submittedName>
        <fullName evidence="2">Uncharacterized protein</fullName>
    </submittedName>
</protein>
<proteinExistence type="predicted"/>
<comment type="caution">
    <text evidence="2">The sequence shown here is derived from an EMBL/GenBank/DDBJ whole genome shotgun (WGS) entry which is preliminary data.</text>
</comment>
<dbReference type="Proteomes" id="UP000681722">
    <property type="component" value="Unassembled WGS sequence"/>
</dbReference>
<evidence type="ECO:0000313" key="3">
    <source>
        <dbReference type="Proteomes" id="UP000681722"/>
    </source>
</evidence>
<dbReference type="EMBL" id="CAJOBC010043898">
    <property type="protein sequence ID" value="CAF4153437.1"/>
    <property type="molecule type" value="Genomic_DNA"/>
</dbReference>
<feature type="region of interest" description="Disordered" evidence="1">
    <location>
        <begin position="1"/>
        <end position="23"/>
    </location>
</feature>
<accession>A0A8S2RBN7</accession>